<dbReference type="RefSeq" id="WP_208930149.1">
    <property type="nucleotide sequence ID" value="NZ_CP013655.1"/>
</dbReference>
<dbReference type="Proteomes" id="UP000067523">
    <property type="component" value="Chromosome"/>
</dbReference>
<dbReference type="AlphaFoldDB" id="A0A0U2IU69"/>
<evidence type="ECO:0008006" key="3">
    <source>
        <dbReference type="Google" id="ProtNLM"/>
    </source>
</evidence>
<reference evidence="2" key="1">
    <citation type="submission" date="2015-12" db="EMBL/GenBank/DDBJ databases">
        <authorList>
            <person name="Lauer A."/>
            <person name="Humrighouse B."/>
            <person name="Loparev V."/>
            <person name="Shewmaker P.L."/>
            <person name="Whitney A.M."/>
            <person name="McLaughlin R.W."/>
        </authorList>
    </citation>
    <scope>NUCLEOTIDE SEQUENCE [LARGE SCALE GENOMIC DNA]</scope>
    <source>
        <strain evidence="2">LMG 26678</strain>
    </source>
</reference>
<accession>A0A0U2IU69</accession>
<name>A0A0U2IU69_9ENTE</name>
<proteinExistence type="predicted"/>
<evidence type="ECO:0000313" key="1">
    <source>
        <dbReference type="EMBL" id="ALS36942.1"/>
    </source>
</evidence>
<organism evidence="1 2">
    <name type="scientific">Enterococcus rotai</name>
    <dbReference type="NCBI Taxonomy" id="118060"/>
    <lineage>
        <taxon>Bacteria</taxon>
        <taxon>Bacillati</taxon>
        <taxon>Bacillota</taxon>
        <taxon>Bacilli</taxon>
        <taxon>Lactobacillales</taxon>
        <taxon>Enterococcaceae</taxon>
        <taxon>Enterococcus</taxon>
    </lineage>
</organism>
<dbReference type="STRING" id="118060.ATZ35_07145"/>
<keyword evidence="2" id="KW-1185">Reference proteome</keyword>
<protein>
    <recommendedName>
        <fullName evidence="3">WxL domain-containing protein</fullName>
    </recommendedName>
</protein>
<sequence>MDFDAAKISSKGSYAKLNKSVDFSVEDYRGSNTSWKLVGSLITELKDSATNTTLTDGIIYRDEDGNETPFTKGATVKLSTGKATSSNVLFPIKWGTGDNGIFIKTPPDVKKGNYKGSIEMSLVDAP</sequence>
<dbReference type="EMBL" id="CP013655">
    <property type="protein sequence ID" value="ALS36942.1"/>
    <property type="molecule type" value="Genomic_DNA"/>
</dbReference>
<evidence type="ECO:0000313" key="2">
    <source>
        <dbReference type="Proteomes" id="UP000067523"/>
    </source>
</evidence>
<dbReference type="KEGG" id="erx:ATZ35_07145"/>
<gene>
    <name evidence="1" type="ORF">ATZ35_07145</name>
</gene>